<feature type="transmembrane region" description="Helical" evidence="6">
    <location>
        <begin position="53"/>
        <end position="75"/>
    </location>
</feature>
<gene>
    <name evidence="7" type="ORF">G3I71_02905</name>
</gene>
<dbReference type="PANTHER" id="PTHR30213:SF0">
    <property type="entry name" value="UPF0761 MEMBRANE PROTEIN YIHY"/>
    <property type="match status" value="1"/>
</dbReference>
<keyword evidence="2" id="KW-1003">Cell membrane</keyword>
<sequence>MSAEPYTDVSGDVRRARRLPWPSPCQFVAWRSAVRRTPVSLWNDDITDYAAALTYYAILAVLPAMLATVLAFGLISPETAEGFITHVTAYAPAESGAELHTVLTHALDTDRTVWPLLVTGAASALWSATSYLAVFRRALHRMHRVEDRRSTWRKAHRIVLTALVLLALLLVGSLTLLLTGPLAEAVGRTLGMDATVAWTWRLLRWPLLLCLVALLVVIVFHTGPDIARRRGHSLSGGALAAALWLTVSAGFSTYASTLGAYSRLYGSLSGIVVFLVWLWLSNLALLTGAQFAAELSKAPPAQSTGKPPVP</sequence>
<feature type="transmembrane region" description="Helical" evidence="6">
    <location>
        <begin position="234"/>
        <end position="254"/>
    </location>
</feature>
<feature type="transmembrane region" description="Helical" evidence="6">
    <location>
        <begin position="203"/>
        <end position="222"/>
    </location>
</feature>
<organism evidence="7">
    <name type="scientific">Streptomyces sp. SID12501</name>
    <dbReference type="NCBI Taxonomy" id="2706042"/>
    <lineage>
        <taxon>Bacteria</taxon>
        <taxon>Bacillati</taxon>
        <taxon>Actinomycetota</taxon>
        <taxon>Actinomycetes</taxon>
        <taxon>Kitasatosporales</taxon>
        <taxon>Streptomycetaceae</taxon>
        <taxon>Streptomyces</taxon>
    </lineage>
</organism>
<evidence type="ECO:0000256" key="6">
    <source>
        <dbReference type="SAM" id="Phobius"/>
    </source>
</evidence>
<feature type="transmembrane region" description="Helical" evidence="6">
    <location>
        <begin position="113"/>
        <end position="134"/>
    </location>
</feature>
<name>A0A6B3BNF4_9ACTN</name>
<feature type="transmembrane region" description="Helical" evidence="6">
    <location>
        <begin position="158"/>
        <end position="183"/>
    </location>
</feature>
<dbReference type="NCBIfam" id="TIGR00765">
    <property type="entry name" value="yihY_not_rbn"/>
    <property type="match status" value="1"/>
</dbReference>
<keyword evidence="5 6" id="KW-0472">Membrane</keyword>
<protein>
    <submittedName>
        <fullName evidence="7">YihY/virulence factor BrkB family protein</fullName>
    </submittedName>
</protein>
<evidence type="ECO:0000256" key="4">
    <source>
        <dbReference type="ARBA" id="ARBA00022989"/>
    </source>
</evidence>
<comment type="subcellular location">
    <subcellularLocation>
        <location evidence="1">Cell membrane</location>
        <topology evidence="1">Multi-pass membrane protein</topology>
    </subcellularLocation>
</comment>
<accession>A0A6B3BNF4</accession>
<dbReference type="PANTHER" id="PTHR30213">
    <property type="entry name" value="INNER MEMBRANE PROTEIN YHJD"/>
    <property type="match status" value="1"/>
</dbReference>
<dbReference type="Pfam" id="PF03631">
    <property type="entry name" value="Virul_fac_BrkB"/>
    <property type="match status" value="1"/>
</dbReference>
<evidence type="ECO:0000256" key="3">
    <source>
        <dbReference type="ARBA" id="ARBA00022692"/>
    </source>
</evidence>
<evidence type="ECO:0000256" key="5">
    <source>
        <dbReference type="ARBA" id="ARBA00023136"/>
    </source>
</evidence>
<dbReference type="EMBL" id="JAAGLU010000002">
    <property type="protein sequence ID" value="NEC84833.1"/>
    <property type="molecule type" value="Genomic_DNA"/>
</dbReference>
<evidence type="ECO:0000256" key="1">
    <source>
        <dbReference type="ARBA" id="ARBA00004651"/>
    </source>
</evidence>
<dbReference type="InterPro" id="IPR017039">
    <property type="entry name" value="Virul_fac_BrkB"/>
</dbReference>
<evidence type="ECO:0000256" key="2">
    <source>
        <dbReference type="ARBA" id="ARBA00022475"/>
    </source>
</evidence>
<keyword evidence="4 6" id="KW-1133">Transmembrane helix</keyword>
<dbReference type="GO" id="GO:0005886">
    <property type="term" value="C:plasma membrane"/>
    <property type="evidence" value="ECO:0007669"/>
    <property type="project" value="UniProtKB-SubCell"/>
</dbReference>
<proteinExistence type="predicted"/>
<dbReference type="PIRSF" id="PIRSF035875">
    <property type="entry name" value="RNase_BN"/>
    <property type="match status" value="1"/>
</dbReference>
<reference evidence="7" key="1">
    <citation type="submission" date="2020-01" db="EMBL/GenBank/DDBJ databases">
        <title>Insect and environment-associated Actinomycetes.</title>
        <authorList>
            <person name="Currrie C."/>
            <person name="Chevrette M."/>
            <person name="Carlson C."/>
            <person name="Stubbendieck R."/>
            <person name="Wendt-Pienkowski E."/>
        </authorList>
    </citation>
    <scope>NUCLEOTIDE SEQUENCE</scope>
    <source>
        <strain evidence="7">SID12501</strain>
    </source>
</reference>
<comment type="caution">
    <text evidence="7">The sequence shown here is derived from an EMBL/GenBank/DDBJ whole genome shotgun (WGS) entry which is preliminary data.</text>
</comment>
<feature type="transmembrane region" description="Helical" evidence="6">
    <location>
        <begin position="260"/>
        <end position="280"/>
    </location>
</feature>
<dbReference type="AlphaFoldDB" id="A0A6B3BNF4"/>
<evidence type="ECO:0000313" key="7">
    <source>
        <dbReference type="EMBL" id="NEC84833.1"/>
    </source>
</evidence>
<keyword evidence="3 6" id="KW-0812">Transmembrane</keyword>